<proteinExistence type="inferred from homology"/>
<dbReference type="EMBL" id="JAESVB010000020">
    <property type="protein sequence ID" value="MCB8877948.1"/>
    <property type="molecule type" value="Genomic_DNA"/>
</dbReference>
<dbReference type="InterPro" id="IPR052912">
    <property type="entry name" value="UPF0111_domain"/>
</dbReference>
<keyword evidence="3" id="KW-1185">Reference proteome</keyword>
<comment type="caution">
    <text evidence="2">The sequence shown here is derived from an EMBL/GenBank/DDBJ whole genome shotgun (WGS) entry which is preliminary data.</text>
</comment>
<dbReference type="Pfam" id="PF01865">
    <property type="entry name" value="PhoU_div"/>
    <property type="match status" value="1"/>
</dbReference>
<dbReference type="Proteomes" id="UP000708298">
    <property type="component" value="Unassembled WGS sequence"/>
</dbReference>
<organism evidence="2 3">
    <name type="scientific">Acidisoma silvae</name>
    <dbReference type="NCBI Taxonomy" id="2802396"/>
    <lineage>
        <taxon>Bacteria</taxon>
        <taxon>Pseudomonadati</taxon>
        <taxon>Pseudomonadota</taxon>
        <taxon>Alphaproteobacteria</taxon>
        <taxon>Acetobacterales</taxon>
        <taxon>Acidocellaceae</taxon>
        <taxon>Acidisoma</taxon>
    </lineage>
</organism>
<comment type="similarity">
    <text evidence="1">Belongs to the UPF0111 family.</text>
</comment>
<sequence>MFLRAFRAIMPQDGQFITRFTKHSELIVPAAVAFRALMSGDGQAEKHVAEINRLEDAADDIARETVLAIHRTFVTPFDRSQILDLITALDDTIDLMKDTGKRVMRYGVDFTPEMQGMADCAVRATTAIRDAMPLLGSIQRSSERLSAMSVAVRAIESEADDFLDNGLRTLFVSDTSPGYKLTVEKVYDLVEAVVDRCEDVVDVIDGIVVEQV</sequence>
<evidence type="ECO:0000313" key="3">
    <source>
        <dbReference type="Proteomes" id="UP000708298"/>
    </source>
</evidence>
<protein>
    <submittedName>
        <fullName evidence="2">DUF47 domain-containing protein</fullName>
    </submittedName>
</protein>
<dbReference type="AlphaFoldDB" id="A0A963YVL1"/>
<evidence type="ECO:0000256" key="1">
    <source>
        <dbReference type="ARBA" id="ARBA00008591"/>
    </source>
</evidence>
<dbReference type="RefSeq" id="WP_227323592.1">
    <property type="nucleotide sequence ID" value="NZ_JAESVB010000020.1"/>
</dbReference>
<reference evidence="2" key="1">
    <citation type="journal article" date="2021" name="Microorganisms">
        <title>Acidisoma silvae sp. nov. and Acidisomacellulosilytica sp. nov., Two Acidophilic Bacteria Isolated from Decaying Wood, Hydrolyzing Cellulose and Producing Poly-3-hydroxybutyrate.</title>
        <authorList>
            <person name="Mieszkin S."/>
            <person name="Pouder E."/>
            <person name="Uroz S."/>
            <person name="Simon-Colin C."/>
            <person name="Alain K."/>
        </authorList>
    </citation>
    <scope>NUCLEOTIDE SEQUENCE</scope>
    <source>
        <strain evidence="2">HW T2.11</strain>
    </source>
</reference>
<name>A0A963YVL1_9PROT</name>
<dbReference type="InterPro" id="IPR038078">
    <property type="entry name" value="PhoU-like_sf"/>
</dbReference>
<dbReference type="InterPro" id="IPR018445">
    <property type="entry name" value="Put_Phosphate_transp_reg"/>
</dbReference>
<dbReference type="Gene3D" id="1.20.58.220">
    <property type="entry name" value="Phosphate transport system protein phou homolog 2, domain 2"/>
    <property type="match status" value="1"/>
</dbReference>
<reference evidence="2" key="2">
    <citation type="submission" date="2021-01" db="EMBL/GenBank/DDBJ databases">
        <authorList>
            <person name="Mieszkin S."/>
            <person name="Pouder E."/>
            <person name="Alain K."/>
        </authorList>
    </citation>
    <scope>NUCLEOTIDE SEQUENCE</scope>
    <source>
        <strain evidence="2">HW T2.11</strain>
    </source>
</reference>
<gene>
    <name evidence="2" type="ORF">ASILVAE211_22345</name>
</gene>
<evidence type="ECO:0000313" key="2">
    <source>
        <dbReference type="EMBL" id="MCB8877948.1"/>
    </source>
</evidence>
<dbReference type="PANTHER" id="PTHR37298">
    <property type="entry name" value="UPF0111 PROTEIN YKAA"/>
    <property type="match status" value="1"/>
</dbReference>
<accession>A0A963YVL1</accession>
<dbReference type="PANTHER" id="PTHR37298:SF1">
    <property type="entry name" value="UPF0111 PROTEIN YKAA"/>
    <property type="match status" value="1"/>
</dbReference>